<name>A0A5B7I6V1_PORTR</name>
<accession>A0A5B7I6V1</accession>
<gene>
    <name evidence="2" type="ORF">E2C01_073991</name>
</gene>
<feature type="region of interest" description="Disordered" evidence="1">
    <location>
        <begin position="40"/>
        <end position="61"/>
    </location>
</feature>
<evidence type="ECO:0000256" key="1">
    <source>
        <dbReference type="SAM" id="MobiDB-lite"/>
    </source>
</evidence>
<sequence>MMERKGEGWNKSWRETVALLPESPRRQAFVPEVTPRPAWCTVPGGERHEGGAGRVRESGST</sequence>
<comment type="caution">
    <text evidence="2">The sequence shown here is derived from an EMBL/GenBank/DDBJ whole genome shotgun (WGS) entry which is preliminary data.</text>
</comment>
<organism evidence="2 3">
    <name type="scientific">Portunus trituberculatus</name>
    <name type="common">Swimming crab</name>
    <name type="synonym">Neptunus trituberculatus</name>
    <dbReference type="NCBI Taxonomy" id="210409"/>
    <lineage>
        <taxon>Eukaryota</taxon>
        <taxon>Metazoa</taxon>
        <taxon>Ecdysozoa</taxon>
        <taxon>Arthropoda</taxon>
        <taxon>Crustacea</taxon>
        <taxon>Multicrustacea</taxon>
        <taxon>Malacostraca</taxon>
        <taxon>Eumalacostraca</taxon>
        <taxon>Eucarida</taxon>
        <taxon>Decapoda</taxon>
        <taxon>Pleocyemata</taxon>
        <taxon>Brachyura</taxon>
        <taxon>Eubrachyura</taxon>
        <taxon>Portunoidea</taxon>
        <taxon>Portunidae</taxon>
        <taxon>Portuninae</taxon>
        <taxon>Portunus</taxon>
    </lineage>
</organism>
<dbReference type="Proteomes" id="UP000324222">
    <property type="component" value="Unassembled WGS sequence"/>
</dbReference>
<keyword evidence="3" id="KW-1185">Reference proteome</keyword>
<dbReference type="EMBL" id="VSRR010051228">
    <property type="protein sequence ID" value="MPC79462.1"/>
    <property type="molecule type" value="Genomic_DNA"/>
</dbReference>
<evidence type="ECO:0000313" key="2">
    <source>
        <dbReference type="EMBL" id="MPC79462.1"/>
    </source>
</evidence>
<dbReference type="AlphaFoldDB" id="A0A5B7I6V1"/>
<evidence type="ECO:0000313" key="3">
    <source>
        <dbReference type="Proteomes" id="UP000324222"/>
    </source>
</evidence>
<feature type="compositionally biased region" description="Basic and acidic residues" evidence="1">
    <location>
        <begin position="45"/>
        <end position="61"/>
    </location>
</feature>
<reference evidence="2 3" key="1">
    <citation type="submission" date="2019-05" db="EMBL/GenBank/DDBJ databases">
        <title>Another draft genome of Portunus trituberculatus and its Hox gene families provides insights of decapod evolution.</title>
        <authorList>
            <person name="Jeong J.-H."/>
            <person name="Song I."/>
            <person name="Kim S."/>
            <person name="Choi T."/>
            <person name="Kim D."/>
            <person name="Ryu S."/>
            <person name="Kim W."/>
        </authorList>
    </citation>
    <scope>NUCLEOTIDE SEQUENCE [LARGE SCALE GENOMIC DNA]</scope>
    <source>
        <tissue evidence="2">Muscle</tissue>
    </source>
</reference>
<proteinExistence type="predicted"/>
<protein>
    <submittedName>
        <fullName evidence="2">Uncharacterized protein</fullName>
    </submittedName>
</protein>